<evidence type="ECO:0000256" key="4">
    <source>
        <dbReference type="ARBA" id="ARBA00023136"/>
    </source>
</evidence>
<evidence type="ECO:0000313" key="7">
    <source>
        <dbReference type="Ensembl" id="ENSCSEP00000028285.1"/>
    </source>
</evidence>
<dbReference type="Ensembl" id="ENSCSET00000028663.1">
    <property type="protein sequence ID" value="ENSCSEP00000028285.1"/>
    <property type="gene ID" value="ENSCSEG00000018082.1"/>
</dbReference>
<dbReference type="PROSITE" id="PS50063">
    <property type="entry name" value="BH4_2"/>
    <property type="match status" value="1"/>
</dbReference>
<dbReference type="InParanoid" id="A0A3P8WUE9"/>
<evidence type="ECO:0000256" key="3">
    <source>
        <dbReference type="ARBA" id="ARBA00022703"/>
    </source>
</evidence>
<dbReference type="OrthoDB" id="6021377at2759"/>
<dbReference type="InterPro" id="IPR003093">
    <property type="entry name" value="Bcl2_BH4"/>
</dbReference>
<evidence type="ECO:0000256" key="1">
    <source>
        <dbReference type="ARBA" id="ARBA00004370"/>
    </source>
</evidence>
<dbReference type="Proteomes" id="UP000265120">
    <property type="component" value="Chromosome 20"/>
</dbReference>
<dbReference type="PANTHER" id="PTHR11256">
    <property type="entry name" value="BCL-2 RELATED"/>
    <property type="match status" value="1"/>
</dbReference>
<dbReference type="Gene3D" id="1.10.437.10">
    <property type="entry name" value="Blc2-like"/>
    <property type="match status" value="1"/>
</dbReference>
<feature type="short sequence motif" description="BH4" evidence="5">
    <location>
        <begin position="15"/>
        <end position="34"/>
    </location>
</feature>
<dbReference type="PROSITE" id="PS50062">
    <property type="entry name" value="BCL2_FAMILY"/>
    <property type="match status" value="1"/>
</dbReference>
<dbReference type="GeneTree" id="ENSGT01130000278332"/>
<reference evidence="7 8" key="1">
    <citation type="journal article" date="2014" name="Nat. Genet.">
        <title>Whole-genome sequence of a flatfish provides insights into ZW sex chromosome evolution and adaptation to a benthic lifestyle.</title>
        <authorList>
            <person name="Chen S."/>
            <person name="Zhang G."/>
            <person name="Shao C."/>
            <person name="Huang Q."/>
            <person name="Liu G."/>
            <person name="Zhang P."/>
            <person name="Song W."/>
            <person name="An N."/>
            <person name="Chalopin D."/>
            <person name="Volff J.N."/>
            <person name="Hong Y."/>
            <person name="Li Q."/>
            <person name="Sha Z."/>
            <person name="Zhou H."/>
            <person name="Xie M."/>
            <person name="Yu Q."/>
            <person name="Liu Y."/>
            <person name="Xiang H."/>
            <person name="Wang N."/>
            <person name="Wu K."/>
            <person name="Yang C."/>
            <person name="Zhou Q."/>
            <person name="Liao X."/>
            <person name="Yang L."/>
            <person name="Hu Q."/>
            <person name="Zhang J."/>
            <person name="Meng L."/>
            <person name="Jin L."/>
            <person name="Tian Y."/>
            <person name="Lian J."/>
            <person name="Yang J."/>
            <person name="Miao G."/>
            <person name="Liu S."/>
            <person name="Liang Z."/>
            <person name="Yan F."/>
            <person name="Li Y."/>
            <person name="Sun B."/>
            <person name="Zhang H."/>
            <person name="Zhang J."/>
            <person name="Zhu Y."/>
            <person name="Du M."/>
            <person name="Zhao Y."/>
            <person name="Schartl M."/>
            <person name="Tang Q."/>
            <person name="Wang J."/>
        </authorList>
    </citation>
    <scope>NUCLEOTIDE SEQUENCE</scope>
</reference>
<organism evidence="7 8">
    <name type="scientific">Cynoglossus semilaevis</name>
    <name type="common">Tongue sole</name>
    <dbReference type="NCBI Taxonomy" id="244447"/>
    <lineage>
        <taxon>Eukaryota</taxon>
        <taxon>Metazoa</taxon>
        <taxon>Chordata</taxon>
        <taxon>Craniata</taxon>
        <taxon>Vertebrata</taxon>
        <taxon>Euteleostomi</taxon>
        <taxon>Actinopterygii</taxon>
        <taxon>Neopterygii</taxon>
        <taxon>Teleostei</taxon>
        <taxon>Neoteleostei</taxon>
        <taxon>Acanthomorphata</taxon>
        <taxon>Carangaria</taxon>
        <taxon>Pleuronectiformes</taxon>
        <taxon>Pleuronectoidei</taxon>
        <taxon>Cynoglossidae</taxon>
        <taxon>Cynoglossinae</taxon>
        <taxon>Cynoglossus</taxon>
    </lineage>
</organism>
<dbReference type="SMART" id="SM00337">
    <property type="entry name" value="BCL"/>
    <property type="match status" value="1"/>
</dbReference>
<dbReference type="GO" id="GO:0001836">
    <property type="term" value="P:release of cytochrome c from mitochondria"/>
    <property type="evidence" value="ECO:0007669"/>
    <property type="project" value="TreeGrafter"/>
</dbReference>
<dbReference type="KEGG" id="csem:103396176"/>
<proteinExistence type="inferred from homology"/>
<protein>
    <submittedName>
        <fullName evidence="7">BCL2 apoptosis regulator</fullName>
    </submittedName>
</protein>
<dbReference type="GO" id="GO:0005741">
    <property type="term" value="C:mitochondrial outer membrane"/>
    <property type="evidence" value="ECO:0007669"/>
    <property type="project" value="TreeGrafter"/>
</dbReference>
<dbReference type="InterPro" id="IPR046371">
    <property type="entry name" value="Bcl-2_BH1-3"/>
</dbReference>
<dbReference type="PRINTS" id="PR01862">
    <property type="entry name" value="BCL2FAMILY"/>
</dbReference>
<dbReference type="GO" id="GO:0008630">
    <property type="term" value="P:intrinsic apoptotic signaling pathway in response to DNA damage"/>
    <property type="evidence" value="ECO:0007669"/>
    <property type="project" value="TreeGrafter"/>
</dbReference>
<dbReference type="InterPro" id="IPR026298">
    <property type="entry name" value="Bcl-2_fam"/>
</dbReference>
<dbReference type="PANTHER" id="PTHR11256:SF11">
    <property type="entry name" value="APOPTOSIS REGULATOR BCL-2"/>
    <property type="match status" value="1"/>
</dbReference>
<dbReference type="STRING" id="244447.ENSCSEP00000028285"/>
<dbReference type="CDD" id="cd06845">
    <property type="entry name" value="Bcl-2_like"/>
    <property type="match status" value="1"/>
</dbReference>
<dbReference type="AlphaFoldDB" id="A0A3P8WUE9"/>
<evidence type="ECO:0000256" key="2">
    <source>
        <dbReference type="ARBA" id="ARBA00009458"/>
    </source>
</evidence>
<name>A0A3P8WUE9_CYNSE</name>
<dbReference type="GO" id="GO:0097192">
    <property type="term" value="P:extrinsic apoptotic signaling pathway in absence of ligand"/>
    <property type="evidence" value="ECO:0007669"/>
    <property type="project" value="TreeGrafter"/>
</dbReference>
<dbReference type="FunCoup" id="A0A3P8WUE9">
    <property type="interactions" value="935"/>
</dbReference>
<dbReference type="GeneID" id="103396176"/>
<evidence type="ECO:0000313" key="8">
    <source>
        <dbReference type="Proteomes" id="UP000265120"/>
    </source>
</evidence>
<dbReference type="SUPFAM" id="SSF56854">
    <property type="entry name" value="Bcl-2 inhibitors of programmed cell death"/>
    <property type="match status" value="1"/>
</dbReference>
<reference evidence="7" key="3">
    <citation type="submission" date="2025-09" db="UniProtKB">
        <authorList>
            <consortium name="Ensembl"/>
        </authorList>
    </citation>
    <scope>IDENTIFICATION</scope>
</reference>
<dbReference type="InterPro" id="IPR002475">
    <property type="entry name" value="Bcl2-like"/>
</dbReference>
<dbReference type="Pfam" id="PF00452">
    <property type="entry name" value="Bcl-2"/>
    <property type="match status" value="1"/>
</dbReference>
<comment type="similarity">
    <text evidence="2">Belongs to the Bcl-2 family.</text>
</comment>
<keyword evidence="3 5" id="KW-0053">Apoptosis</keyword>
<accession>A0A3P8WUE9</accession>
<dbReference type="GO" id="GO:0042981">
    <property type="term" value="P:regulation of apoptotic process"/>
    <property type="evidence" value="ECO:0007669"/>
    <property type="project" value="InterPro"/>
</dbReference>
<evidence type="ECO:0000256" key="5">
    <source>
        <dbReference type="PROSITE-ProRule" id="PRU00025"/>
    </source>
</evidence>
<sequence length="237" mass="26454">MYLVPNSAGMASECNRYIVEKYICHKLAKRGYVWEHDEDRDGDAANNGSIVSRPPTLVHRCRGASTGPGNDGIPNLCKRPPAPEAHAAIHRVLREAGDELERLYQPDFSEMSRQLYLTSSTAQRRFTEVIDELFRDGVNWGRIIAFFEFGGVVCVECAAKEDLTPQVEQVVDWMTEYLNGPLNIWIKENGGWDAFVELYDRQGESAFSCSWPSIKTVFGLAALGAASLTIGAYLTQK</sequence>
<dbReference type="OMA" id="IAVWMTE"/>
<reference evidence="7" key="2">
    <citation type="submission" date="2025-08" db="UniProtKB">
        <authorList>
            <consortium name="Ensembl"/>
        </authorList>
    </citation>
    <scope>IDENTIFICATION</scope>
</reference>
<keyword evidence="8" id="KW-1185">Reference proteome</keyword>
<dbReference type="CTD" id="100007048"/>
<comment type="subcellular location">
    <subcellularLocation>
        <location evidence="1">Membrane</location>
    </subcellularLocation>
</comment>
<evidence type="ECO:0000259" key="6">
    <source>
        <dbReference type="PROSITE" id="PS50063"/>
    </source>
</evidence>
<dbReference type="PRINTS" id="PR01864">
    <property type="entry name" value="APOPREGBCLX"/>
</dbReference>
<dbReference type="GO" id="GO:0051400">
    <property type="term" value="F:BH domain binding"/>
    <property type="evidence" value="ECO:0007669"/>
    <property type="project" value="TreeGrafter"/>
</dbReference>
<dbReference type="InterPro" id="IPR013279">
    <property type="entry name" value="Apop_reg_BclX"/>
</dbReference>
<dbReference type="InterPro" id="IPR020717">
    <property type="entry name" value="Bcl2_BH1_motif_CS"/>
</dbReference>
<feature type="domain" description="Apoptosis regulator Bcl-2 family BH4" evidence="6">
    <location>
        <begin position="15"/>
        <end position="34"/>
    </location>
</feature>
<keyword evidence="4" id="KW-0472">Membrane</keyword>
<dbReference type="InterPro" id="IPR020726">
    <property type="entry name" value="Bcl2_BH2_motif_CS"/>
</dbReference>
<dbReference type="RefSeq" id="XP_008332392.1">
    <property type="nucleotide sequence ID" value="XM_008334170.2"/>
</dbReference>
<dbReference type="PROSITE" id="PS01080">
    <property type="entry name" value="BH1"/>
    <property type="match status" value="1"/>
</dbReference>
<dbReference type="PROSITE" id="PS01258">
    <property type="entry name" value="BH2"/>
    <property type="match status" value="1"/>
</dbReference>
<dbReference type="InterPro" id="IPR036834">
    <property type="entry name" value="Bcl-2-like_sf"/>
</dbReference>